<evidence type="ECO:0000259" key="1">
    <source>
        <dbReference type="Pfam" id="PF10592"/>
    </source>
</evidence>
<reference evidence="2" key="1">
    <citation type="journal article" date="2014" name="Int. J. Syst. Evol. Microbiol.">
        <title>Complete genome sequence of Corynebacterium casei LMG S-19264T (=DSM 44701T), isolated from a smear-ripened cheese.</title>
        <authorList>
            <consortium name="US DOE Joint Genome Institute (JGI-PGF)"/>
            <person name="Walter F."/>
            <person name="Albersmeier A."/>
            <person name="Kalinowski J."/>
            <person name="Ruckert C."/>
        </authorList>
    </citation>
    <scope>NUCLEOTIDE SEQUENCE</scope>
    <source>
        <strain evidence="2">CGMCC 4.7368</strain>
    </source>
</reference>
<dbReference type="Proteomes" id="UP000646523">
    <property type="component" value="Unassembled WGS sequence"/>
</dbReference>
<proteinExistence type="predicted"/>
<name>A0A917YVH0_9ACTN</name>
<feature type="domain" description="Abortive phage infection protein C-terminal" evidence="1">
    <location>
        <begin position="235"/>
        <end position="442"/>
    </location>
</feature>
<organism evidence="2 3">
    <name type="scientific">Nonomuraea cavernae</name>
    <dbReference type="NCBI Taxonomy" id="2045107"/>
    <lineage>
        <taxon>Bacteria</taxon>
        <taxon>Bacillati</taxon>
        <taxon>Actinomycetota</taxon>
        <taxon>Actinomycetes</taxon>
        <taxon>Streptosporangiales</taxon>
        <taxon>Streptosporangiaceae</taxon>
        <taxon>Nonomuraea</taxon>
    </lineage>
</organism>
<protein>
    <recommendedName>
        <fullName evidence="1">Abortive phage infection protein C-terminal domain-containing protein</fullName>
    </recommendedName>
</protein>
<dbReference type="AlphaFoldDB" id="A0A917YVH0"/>
<dbReference type="InterPro" id="IPR018891">
    <property type="entry name" value="AIPR_C"/>
</dbReference>
<reference evidence="2" key="2">
    <citation type="submission" date="2020-09" db="EMBL/GenBank/DDBJ databases">
        <authorList>
            <person name="Sun Q."/>
            <person name="Zhou Y."/>
        </authorList>
    </citation>
    <scope>NUCLEOTIDE SEQUENCE</scope>
    <source>
        <strain evidence="2">CGMCC 4.7368</strain>
    </source>
</reference>
<dbReference type="RefSeq" id="WP_189124015.1">
    <property type="nucleotide sequence ID" value="NZ_BMNH01000005.1"/>
</dbReference>
<sequence length="583" mass="63916">MTDTLEVALLQRVDLDKYSSNKRLLFALQMVYGIDDIETVATSALTDGSNDKACDLLYIDRGTSRVVLAQGYESLNPTKSEAKAAKAASLGQAVNWLLSKNEPVGVSEVLLSAWRELHEALTDAAIDELEIWYVHNLPESENVELELIAARDGARALLRQNYPDVGINVSSVEYGRTRLNDRYVASRTPILVSDSFTVQVPGAFEETGDKWTALCTSVPASWVHEKYQIYGADLFSANVRGYLGSRRSQSNINNGIQQTVREEPGQLWPYNNGITALVHNFRFDPSSGTVEITGLTIVNGAQTTGAIGSITASEVGASRLMARFIQCNDPETVLRIVRYNNRQNPTQATDFRSNDGIQTRLVKEFATLGVVGYTGGRRGGAEDVIRRPGENQLSTSIAAQALAAFHGGSDIAYHEKSKIWEQDAIYSSIFPDRIDASHILFVSSLLRAVEEQKTQLGQVLPQQRTADQIDLLEWFGLRGSIMLVVEAIGASFETVLASAISDRYALRFKANLTVPEAIGVWEPIVESLLALAPDQLKEPLTTPGALRNREAVAKAVNSFRSLVVSARRINAATYAPFAEKVVF</sequence>
<evidence type="ECO:0000313" key="3">
    <source>
        <dbReference type="Proteomes" id="UP000646523"/>
    </source>
</evidence>
<keyword evidence="3" id="KW-1185">Reference proteome</keyword>
<evidence type="ECO:0000313" key="2">
    <source>
        <dbReference type="EMBL" id="GGO67129.1"/>
    </source>
</evidence>
<accession>A0A917YVH0</accession>
<dbReference type="EMBL" id="BMNH01000005">
    <property type="protein sequence ID" value="GGO67129.1"/>
    <property type="molecule type" value="Genomic_DNA"/>
</dbReference>
<gene>
    <name evidence="2" type="ORF">GCM10012289_22820</name>
</gene>
<dbReference type="Pfam" id="PF10592">
    <property type="entry name" value="AIPR"/>
    <property type="match status" value="1"/>
</dbReference>
<comment type="caution">
    <text evidence="2">The sequence shown here is derived from an EMBL/GenBank/DDBJ whole genome shotgun (WGS) entry which is preliminary data.</text>
</comment>